<comment type="caution">
    <text evidence="1">The sequence shown here is derived from an EMBL/GenBank/DDBJ whole genome shotgun (WGS) entry which is preliminary data.</text>
</comment>
<gene>
    <name evidence="1" type="ORF">BX591_10117</name>
</gene>
<dbReference type="AlphaFoldDB" id="A0A329CWC1"/>
<evidence type="ECO:0000313" key="1">
    <source>
        <dbReference type="EMBL" id="RAS38688.1"/>
    </source>
</evidence>
<proteinExistence type="predicted"/>
<dbReference type="InterPro" id="IPR027417">
    <property type="entry name" value="P-loop_NTPase"/>
</dbReference>
<dbReference type="SUPFAM" id="SSF52540">
    <property type="entry name" value="P-loop containing nucleoside triphosphate hydrolases"/>
    <property type="match status" value="1"/>
</dbReference>
<dbReference type="Proteomes" id="UP000248918">
    <property type="component" value="Unassembled WGS sequence"/>
</dbReference>
<dbReference type="Gene3D" id="3.40.50.300">
    <property type="entry name" value="P-loop containing nucleotide triphosphate hydrolases"/>
    <property type="match status" value="1"/>
</dbReference>
<name>A0A329CWC1_9BURK</name>
<reference evidence="1 2" key="1">
    <citation type="submission" date="2018-06" db="EMBL/GenBank/DDBJ databases">
        <title>Genomic Encyclopedia of Type Strains, Phase III (KMG-III): the genomes of soil and plant-associated and newly described type strains.</title>
        <authorList>
            <person name="Whitman W."/>
        </authorList>
    </citation>
    <scope>NUCLEOTIDE SEQUENCE [LARGE SCALE GENOMIC DNA]</scope>
    <source>
        <strain evidence="1 2">LMG 23644</strain>
    </source>
</reference>
<organism evidence="1 2">
    <name type="scientific">Paraburkholderia bryophila</name>
    <dbReference type="NCBI Taxonomy" id="420952"/>
    <lineage>
        <taxon>Bacteria</taxon>
        <taxon>Pseudomonadati</taxon>
        <taxon>Pseudomonadota</taxon>
        <taxon>Betaproteobacteria</taxon>
        <taxon>Burkholderiales</taxon>
        <taxon>Burkholderiaceae</taxon>
        <taxon>Paraburkholderia</taxon>
    </lineage>
</organism>
<evidence type="ECO:0008006" key="3">
    <source>
        <dbReference type="Google" id="ProtNLM"/>
    </source>
</evidence>
<evidence type="ECO:0000313" key="2">
    <source>
        <dbReference type="Proteomes" id="UP000248918"/>
    </source>
</evidence>
<protein>
    <recommendedName>
        <fullName evidence="3">Sulfotransferase family protein</fullName>
    </recommendedName>
</protein>
<sequence length="358" mass="39924">MWSSAYAGLFQASRGPNRLMIRINALPGHIVTEVYSHSYPSLENEFPAVNRSHIEPTLIVVLGMHRGGTSAITRAMETIGADFGTNLGNPVAGENDKGFFEDLDIHRINAELLHAAGASWDSLAAVDLDRIAPATLDVFRERATSMLREKCRAKIFALKDPRLSRLLPFWMPVFERSGVAIAYVIAIRNPISVARSLQRRDRFNMEKSCRLWLAHMVPAIRATDGQRRVLVDYDTLIDAPIAELTRVSTCLGLALNAQRVAVYAQEFLDNRLRHWQSTPEEFEAAHAAPQLAQRLFQALRAMLSHKEEESRSALVLALRDAEHYALSQQEPTRTPAAVESISIIISAAVRALRALRLS</sequence>
<accession>A0A329CWC1</accession>
<dbReference type="EMBL" id="QLTK01000001">
    <property type="protein sequence ID" value="RAS38688.1"/>
    <property type="molecule type" value="Genomic_DNA"/>
</dbReference>